<dbReference type="PaxDb" id="121845-A0A3Q0IYA8"/>
<dbReference type="STRING" id="121845.A0A3Q0IYA8"/>
<name>A0A3Q0IYA8_DIACI</name>
<dbReference type="FunFam" id="3.30.160.20:FF:000007">
    <property type="entry name" value="Double-stranded RNA-binding protein Staufen homolog 1"/>
    <property type="match status" value="1"/>
</dbReference>
<protein>
    <submittedName>
        <fullName evidence="6">Uncharacterized protein LOC113468460 isoform X1</fullName>
    </submittedName>
    <submittedName>
        <fullName evidence="7">Uncharacterized protein LOC113468460 isoform X2</fullName>
    </submittedName>
    <submittedName>
        <fullName evidence="8">Uncharacterized protein LOC113468460 isoform X3</fullName>
    </submittedName>
</protein>
<dbReference type="Proteomes" id="UP000079169">
    <property type="component" value="Unplaced"/>
</dbReference>
<gene>
    <name evidence="6 7 8" type="primary">LOC113468460</name>
</gene>
<dbReference type="GO" id="GO:0005634">
    <property type="term" value="C:nucleus"/>
    <property type="evidence" value="ECO:0007669"/>
    <property type="project" value="TreeGrafter"/>
</dbReference>
<reference evidence="6 7" key="1">
    <citation type="submission" date="2025-04" db="UniProtKB">
        <authorList>
            <consortium name="RefSeq"/>
        </authorList>
    </citation>
    <scope>IDENTIFICATION</scope>
</reference>
<feature type="compositionally biased region" description="Low complexity" evidence="3">
    <location>
        <begin position="555"/>
        <end position="565"/>
    </location>
</feature>
<feature type="domain" description="DRBM" evidence="4">
    <location>
        <begin position="120"/>
        <end position="190"/>
    </location>
</feature>
<feature type="region of interest" description="Disordered" evidence="3">
    <location>
        <begin position="430"/>
        <end position="567"/>
    </location>
</feature>
<dbReference type="Gene3D" id="2.160.20.80">
    <property type="entry name" value="E3 ubiquitin-protein ligase SopA"/>
    <property type="match status" value="1"/>
</dbReference>
<dbReference type="AlphaFoldDB" id="A0A3Q0IYA8"/>
<feature type="domain" description="DRBM" evidence="4">
    <location>
        <begin position="13"/>
        <end position="83"/>
    </location>
</feature>
<evidence type="ECO:0000256" key="1">
    <source>
        <dbReference type="ARBA" id="ARBA00022884"/>
    </source>
</evidence>
<dbReference type="GO" id="GO:0070578">
    <property type="term" value="C:RISC-loading complex"/>
    <property type="evidence" value="ECO:0007669"/>
    <property type="project" value="TreeGrafter"/>
</dbReference>
<evidence type="ECO:0000256" key="3">
    <source>
        <dbReference type="SAM" id="MobiDB-lite"/>
    </source>
</evidence>
<dbReference type="SUPFAM" id="SSF54768">
    <property type="entry name" value="dsRNA-binding domain-like"/>
    <property type="match status" value="6"/>
</dbReference>
<dbReference type="GO" id="GO:0003725">
    <property type="term" value="F:double-stranded RNA binding"/>
    <property type="evidence" value="ECO:0007669"/>
    <property type="project" value="TreeGrafter"/>
</dbReference>
<dbReference type="SMART" id="SM00358">
    <property type="entry name" value="DSRM"/>
    <property type="match status" value="6"/>
</dbReference>
<dbReference type="GO" id="GO:0016442">
    <property type="term" value="C:RISC complex"/>
    <property type="evidence" value="ECO:0007669"/>
    <property type="project" value="TreeGrafter"/>
</dbReference>
<keyword evidence="5" id="KW-1185">Reference proteome</keyword>
<dbReference type="InterPro" id="IPR051247">
    <property type="entry name" value="RLC_Component"/>
</dbReference>
<feature type="compositionally biased region" description="Basic and acidic residues" evidence="3">
    <location>
        <begin position="452"/>
        <end position="531"/>
    </location>
</feature>
<feature type="domain" description="DRBM" evidence="4">
    <location>
        <begin position="673"/>
        <end position="741"/>
    </location>
</feature>
<dbReference type="InterPro" id="IPR014720">
    <property type="entry name" value="dsRBD_dom"/>
</dbReference>
<dbReference type="PROSITE" id="PS50137">
    <property type="entry name" value="DS_RBD"/>
    <property type="match status" value="5"/>
</dbReference>
<dbReference type="GO" id="GO:0005737">
    <property type="term" value="C:cytoplasm"/>
    <property type="evidence" value="ECO:0007669"/>
    <property type="project" value="TreeGrafter"/>
</dbReference>
<dbReference type="RefSeq" id="XP_026681193.1">
    <property type="nucleotide sequence ID" value="XM_026825392.1"/>
</dbReference>
<dbReference type="CDD" id="cd00048">
    <property type="entry name" value="DSRM_SF"/>
    <property type="match status" value="2"/>
</dbReference>
<dbReference type="GO" id="GO:0030422">
    <property type="term" value="P:siRNA processing"/>
    <property type="evidence" value="ECO:0007669"/>
    <property type="project" value="TreeGrafter"/>
</dbReference>
<sequence length="758" mass="86682">MTTDISDFNMKKTYVSILQEYMADKNEIMIYVPREDIDKVSKRSVFSYELNLFNGAYIAHGSGPNKKIAKQETAKNMLMQLSRDRSNVKALLDKNKIQEPSLCKSIEVEANDLGDLNKKTPASILDEHLADQKEIPNYIFSETLDPSSSKTLQKCSLTLFDGLLSATGEGLTKKEAKQKTAESMLVKLSNLKTAMKKLKESNEISEDIDSVKEGSSNQETGSGTKTPAMVLKEYLGISPNYIFKKLDSDPLSFHCELKLFDKYYAEAVALTKKQAKHRTAMDMLVKMSQDRLEVKKLLKECNVHEQEDLIQETDNVSTESESVEVSKIQNSSTKTPVSLLHEYLVDQKELPDYEFSKVDSDPSSLWFHCKLKILNGRYFAEATGLTKKQAKHKTAKNMLIELSQDRPEVKHLLKECSLLDEQQEKLMQEIGRTSTRNESLERSNIRNGSLERSNKRNESLERPNIRNESLERSNKRNESLERSNTRNECLERSNMKNESLERTNMRSESLERPNIRNESLERSSMRNESSKRSNTRNESLERSNMRNESSERSNTRNSSLERSNNQEVIMKTPVSLLQEYLVEQGTVPRYIARELSTGPSTPKVFQYELSIFGGQYQSTGSGQSKKQAKHEAANNMLLKLSEQRPDLKKLLERNDFYEKMDKVTSNNSSIKNNSIFQLDSYCRYHNFNSPEYTFIEETGDPHNKTFTMKCEVEKIIVEGTGNKIQAAKHNSAAKMLVRLQEELNKIAESEVSTLLACR</sequence>
<evidence type="ECO:0000259" key="4">
    <source>
        <dbReference type="PROSITE" id="PS50137"/>
    </source>
</evidence>
<dbReference type="SUPFAM" id="SSF141571">
    <property type="entry name" value="Pentapeptide repeat-like"/>
    <property type="match status" value="1"/>
</dbReference>
<feature type="region of interest" description="Disordered" evidence="3">
    <location>
        <begin position="203"/>
        <end position="224"/>
    </location>
</feature>
<evidence type="ECO:0000313" key="6">
    <source>
        <dbReference type="RefSeq" id="XP_026681193.1"/>
    </source>
</evidence>
<evidence type="ECO:0000256" key="2">
    <source>
        <dbReference type="PROSITE-ProRule" id="PRU00266"/>
    </source>
</evidence>
<keyword evidence="1 2" id="KW-0694">RNA-binding</keyword>
<evidence type="ECO:0000313" key="7">
    <source>
        <dbReference type="RefSeq" id="XP_026681194.1"/>
    </source>
</evidence>
<dbReference type="Gene3D" id="3.30.160.20">
    <property type="match status" value="6"/>
</dbReference>
<evidence type="ECO:0000313" key="5">
    <source>
        <dbReference type="Proteomes" id="UP000079169"/>
    </source>
</evidence>
<dbReference type="KEGG" id="dci:113468460"/>
<dbReference type="Pfam" id="PF00035">
    <property type="entry name" value="dsrm"/>
    <property type="match status" value="6"/>
</dbReference>
<evidence type="ECO:0000313" key="8">
    <source>
        <dbReference type="RefSeq" id="XP_026681195.1"/>
    </source>
</evidence>
<dbReference type="RefSeq" id="XP_026681195.1">
    <property type="nucleotide sequence ID" value="XM_026825394.1"/>
</dbReference>
<dbReference type="GeneID" id="113468460"/>
<organism evidence="5 7">
    <name type="scientific">Diaphorina citri</name>
    <name type="common">Asian citrus psyllid</name>
    <dbReference type="NCBI Taxonomy" id="121845"/>
    <lineage>
        <taxon>Eukaryota</taxon>
        <taxon>Metazoa</taxon>
        <taxon>Ecdysozoa</taxon>
        <taxon>Arthropoda</taxon>
        <taxon>Hexapoda</taxon>
        <taxon>Insecta</taxon>
        <taxon>Pterygota</taxon>
        <taxon>Neoptera</taxon>
        <taxon>Paraneoptera</taxon>
        <taxon>Hemiptera</taxon>
        <taxon>Sternorrhyncha</taxon>
        <taxon>Psylloidea</taxon>
        <taxon>Psyllidae</taxon>
        <taxon>Diaphorininae</taxon>
        <taxon>Diaphorina</taxon>
    </lineage>
</organism>
<dbReference type="GO" id="GO:0035197">
    <property type="term" value="F:siRNA binding"/>
    <property type="evidence" value="ECO:0007669"/>
    <property type="project" value="TreeGrafter"/>
</dbReference>
<feature type="domain" description="DRBM" evidence="4">
    <location>
        <begin position="335"/>
        <end position="404"/>
    </location>
</feature>
<accession>A0A3Q0IYA8</accession>
<dbReference type="PANTHER" id="PTHR46205:SF3">
    <property type="entry name" value="LOQUACIOUS, ISOFORM B"/>
    <property type="match status" value="1"/>
</dbReference>
<dbReference type="PANTHER" id="PTHR46205">
    <property type="entry name" value="LOQUACIOUS, ISOFORM B"/>
    <property type="match status" value="1"/>
</dbReference>
<dbReference type="RefSeq" id="XP_026681194.1">
    <property type="nucleotide sequence ID" value="XM_026825393.1"/>
</dbReference>
<feature type="compositionally biased region" description="Basic and acidic residues" evidence="3">
    <location>
        <begin position="538"/>
        <end position="554"/>
    </location>
</feature>
<proteinExistence type="predicted"/>
<feature type="compositionally biased region" description="Polar residues" evidence="3">
    <location>
        <begin position="213"/>
        <end position="224"/>
    </location>
</feature>
<dbReference type="GO" id="GO:0070920">
    <property type="term" value="P:regulation of regulatory ncRNA processing"/>
    <property type="evidence" value="ECO:0007669"/>
    <property type="project" value="TreeGrafter"/>
</dbReference>
<feature type="domain" description="DRBM" evidence="4">
    <location>
        <begin position="572"/>
        <end position="642"/>
    </location>
</feature>